<keyword evidence="1" id="KW-0812">Transmembrane</keyword>
<dbReference type="AlphaFoldDB" id="A0A3N0GR74"/>
<comment type="caution">
    <text evidence="3">The sequence shown here is derived from an EMBL/GenBank/DDBJ whole genome shotgun (WGS) entry which is preliminary data.</text>
</comment>
<dbReference type="CDD" id="cd11614">
    <property type="entry name" value="SAF_CpaB_FlgA_like"/>
    <property type="match status" value="1"/>
</dbReference>
<evidence type="ECO:0000259" key="2">
    <source>
        <dbReference type="Pfam" id="PF08666"/>
    </source>
</evidence>
<dbReference type="OrthoDB" id="4866273at2"/>
<keyword evidence="1" id="KW-0472">Membrane</keyword>
<evidence type="ECO:0000313" key="4">
    <source>
        <dbReference type="Proteomes" id="UP000279994"/>
    </source>
</evidence>
<keyword evidence="4" id="KW-1185">Reference proteome</keyword>
<gene>
    <name evidence="3" type="ORF">EFL26_09680</name>
</gene>
<dbReference type="Pfam" id="PF08666">
    <property type="entry name" value="SAF"/>
    <property type="match status" value="1"/>
</dbReference>
<accession>A0A3N0GR74</accession>
<reference evidence="3 4" key="1">
    <citation type="submission" date="2018-11" db="EMBL/GenBank/DDBJ databases">
        <authorList>
            <person name="Li F."/>
        </authorList>
    </citation>
    <scope>NUCLEOTIDE SEQUENCE [LARGE SCALE GENOMIC DNA]</scope>
    <source>
        <strain evidence="3 4">Gsoil 818</strain>
    </source>
</reference>
<name>A0A3N0GR74_9ACTN</name>
<evidence type="ECO:0000256" key="1">
    <source>
        <dbReference type="SAM" id="Phobius"/>
    </source>
</evidence>
<keyword evidence="1" id="KW-1133">Transmembrane helix</keyword>
<sequence>MISTPERETFERGRLPVAPRDRRPALAALALLLILLGALGSALLVFRSGDRESVLAASHDIAFGQVMSRSDFSTVRVAADGAALVPARLVSSYVGTRATSAVPQGALLSPKMFSVDTLVPDNGEGVGIVLDPTRRPSQVPRTGQVVRVYFVSGSGSSTEAAPGNPVIVNAARVISVGHGAGAGTTSITVLVRSDVAGDLANFASSGNLAVTILPDDTRPSIDWKTQ</sequence>
<feature type="domain" description="SAF" evidence="2">
    <location>
        <begin position="54"/>
        <end position="113"/>
    </location>
</feature>
<protein>
    <recommendedName>
        <fullName evidence="2">SAF domain-containing protein</fullName>
    </recommendedName>
</protein>
<evidence type="ECO:0000313" key="3">
    <source>
        <dbReference type="EMBL" id="RNM14973.1"/>
    </source>
</evidence>
<proteinExistence type="predicted"/>
<organism evidence="3 4">
    <name type="scientific">Nocardioides pocheonensis</name>
    <dbReference type="NCBI Taxonomy" id="661485"/>
    <lineage>
        <taxon>Bacteria</taxon>
        <taxon>Bacillati</taxon>
        <taxon>Actinomycetota</taxon>
        <taxon>Actinomycetes</taxon>
        <taxon>Propionibacteriales</taxon>
        <taxon>Nocardioidaceae</taxon>
        <taxon>Nocardioides</taxon>
    </lineage>
</organism>
<feature type="transmembrane region" description="Helical" evidence="1">
    <location>
        <begin position="25"/>
        <end position="46"/>
    </location>
</feature>
<dbReference type="Proteomes" id="UP000279994">
    <property type="component" value="Unassembled WGS sequence"/>
</dbReference>
<dbReference type="RefSeq" id="WP_123222685.1">
    <property type="nucleotide sequence ID" value="NZ_RJSF01000036.1"/>
</dbReference>
<dbReference type="EMBL" id="RJSF01000036">
    <property type="protein sequence ID" value="RNM14973.1"/>
    <property type="molecule type" value="Genomic_DNA"/>
</dbReference>
<dbReference type="InterPro" id="IPR013974">
    <property type="entry name" value="SAF"/>
</dbReference>